<evidence type="ECO:0000313" key="14">
    <source>
        <dbReference type="EMBL" id="TDQ28992.1"/>
    </source>
</evidence>
<proteinExistence type="inferred from homology"/>
<evidence type="ECO:0000256" key="3">
    <source>
        <dbReference type="ARBA" id="ARBA00022452"/>
    </source>
</evidence>
<dbReference type="PROSITE" id="PS52016">
    <property type="entry name" value="TONB_DEPENDENT_REC_3"/>
    <property type="match status" value="1"/>
</dbReference>
<evidence type="ECO:0000256" key="9">
    <source>
        <dbReference type="ARBA" id="ARBA00023136"/>
    </source>
</evidence>
<dbReference type="GO" id="GO:0015344">
    <property type="term" value="F:siderophore uptake transmembrane transporter activity"/>
    <property type="evidence" value="ECO:0007669"/>
    <property type="project" value="TreeGrafter"/>
</dbReference>
<dbReference type="Gene3D" id="2.170.130.10">
    <property type="entry name" value="TonB-dependent receptor, plug domain"/>
    <property type="match status" value="1"/>
</dbReference>
<dbReference type="PANTHER" id="PTHR32552">
    <property type="entry name" value="FERRICHROME IRON RECEPTOR-RELATED"/>
    <property type="match status" value="1"/>
</dbReference>
<feature type="signal peptide" evidence="12">
    <location>
        <begin position="1"/>
        <end position="15"/>
    </location>
</feature>
<keyword evidence="5 11" id="KW-0812">Transmembrane</keyword>
<dbReference type="Gene3D" id="2.60.40.1120">
    <property type="entry name" value="Carboxypeptidase-like, regulatory domain"/>
    <property type="match status" value="1"/>
</dbReference>
<dbReference type="Proteomes" id="UP000295468">
    <property type="component" value="Unassembled WGS sequence"/>
</dbReference>
<dbReference type="PANTHER" id="PTHR32552:SF68">
    <property type="entry name" value="FERRICHROME OUTER MEMBRANE TRANSPORTER_PHAGE RECEPTOR"/>
    <property type="match status" value="1"/>
</dbReference>
<dbReference type="NCBIfam" id="TIGR04057">
    <property type="entry name" value="SusC_RagA_signa"/>
    <property type="match status" value="1"/>
</dbReference>
<keyword evidence="6 12" id="KW-0732">Signal</keyword>
<dbReference type="GO" id="GO:0009279">
    <property type="term" value="C:cell outer membrane"/>
    <property type="evidence" value="ECO:0007669"/>
    <property type="project" value="UniProtKB-SubCell"/>
</dbReference>
<dbReference type="InterPro" id="IPR036942">
    <property type="entry name" value="Beta-barrel_TonB_sf"/>
</dbReference>
<dbReference type="InterPro" id="IPR012910">
    <property type="entry name" value="Plug_dom"/>
</dbReference>
<keyword evidence="8" id="KW-0406">Ion transport</keyword>
<dbReference type="NCBIfam" id="TIGR04056">
    <property type="entry name" value="OMP_RagA_SusC"/>
    <property type="match status" value="1"/>
</dbReference>
<dbReference type="AlphaFoldDB" id="A0A4R6TJP9"/>
<dbReference type="InterPro" id="IPR037066">
    <property type="entry name" value="Plug_dom_sf"/>
</dbReference>
<dbReference type="InterPro" id="IPR023997">
    <property type="entry name" value="TonB-dep_OMP_SusC/RagA_CS"/>
</dbReference>
<evidence type="ECO:0000256" key="8">
    <source>
        <dbReference type="ARBA" id="ARBA00023065"/>
    </source>
</evidence>
<evidence type="ECO:0000256" key="11">
    <source>
        <dbReference type="PROSITE-ProRule" id="PRU01360"/>
    </source>
</evidence>
<reference evidence="14 15" key="1">
    <citation type="submission" date="2019-03" db="EMBL/GenBank/DDBJ databases">
        <title>Genomic Encyclopedia of Archaeal and Bacterial Type Strains, Phase II (KMG-II): from individual species to whole genera.</title>
        <authorList>
            <person name="Goeker M."/>
        </authorList>
    </citation>
    <scope>NUCLEOTIDE SEQUENCE [LARGE SCALE GENOMIC DNA]</scope>
    <source>
        <strain evidence="14 15">DSM 18435</strain>
    </source>
</reference>
<keyword evidence="3 11" id="KW-1134">Transmembrane beta strand</keyword>
<evidence type="ECO:0000256" key="10">
    <source>
        <dbReference type="ARBA" id="ARBA00023237"/>
    </source>
</evidence>
<keyword evidence="4" id="KW-0410">Iron transport</keyword>
<protein>
    <submittedName>
        <fullName evidence="14">TonB-linked SusC/RagA family outer membrane protein</fullName>
    </submittedName>
</protein>
<evidence type="ECO:0000256" key="6">
    <source>
        <dbReference type="ARBA" id="ARBA00022729"/>
    </source>
</evidence>
<keyword evidence="10 11" id="KW-0998">Cell outer membrane</keyword>
<evidence type="ECO:0000256" key="12">
    <source>
        <dbReference type="SAM" id="SignalP"/>
    </source>
</evidence>
<evidence type="ECO:0000256" key="7">
    <source>
        <dbReference type="ARBA" id="ARBA00023004"/>
    </source>
</evidence>
<dbReference type="InterPro" id="IPR008969">
    <property type="entry name" value="CarboxyPept-like_regulatory"/>
</dbReference>
<keyword evidence="2 11" id="KW-0813">Transport</keyword>
<sequence length="1042" mass="113339">MLMPLLALAMSFSYAQEKTISGTVTDQSGEPLPGVNVIVAGTVTGTQTDFDGNYTIMANTGQTLRFTYLGQKTVERTVGASNTIDVQMEEDAEALEEVVVTALGIQRETRTLGYGTDIVKGEELVKARETNIVNSLQGKVTGVQITNTGGNLGGSSKIIIRGVSSLSGRNNPLWVVDGVLINDAQTPGNGSRISGTRDFANGASVINPDDVESINVLKGAAATALYGSRAAGGAIIVTTKRGASGEGGGAQVTINSTTRFENLFRTPDYQQEYAMGSNGQYDAGSVGFDWGPKIVGQTVDNLPITGERGQLRAVDNNGIDDFFQTGITRINNFAVADANQRFDYRLSLTSTNQTGILPGSSLDRITIGLNAGVKHNEKLESRFSVQYTTTQSRGTGATGANDPNIISYSSFSSTLDQRLFRPWIDESGNQINLVTANNGNQTNNPFWIRNENSNDRDDDRIFGNFQVTFKPWEKFSLTARVGADLQDDRRLIENSKGTVGRLFGDFISDNIRRNELTSDVIATYDTDLGEDFSLNILGGMQYNSRIFERQQIQGVDLLIPELFSPANAAQTIPVRDFAESRLFGIYGSAELRYKSWATLTLTARNDYSSTLPEDNNSYFYPSASLALVFTDALGIDSDFLTFGKIRASWAQVGNDTNPYLLNFNFNPVTTATGQYGLNLNFPFNGALAYSASNTIPAENLVPEEQTSYEFGLDLKLFNGRLGIDMAYFKNQNENQILNIPIPESTGFAFRTQNVGRVDQEGFEIAIDATPIVAGDFSWNTALNFSRVESEVVSLTEGLERVVIASAFNSVQVVAVPGEEFQLYAFPHLRDEETGRPIIDPNTGRRQAGEATTLGSVLPDWTAGWVNSFSYKGWSFYATADVKWGGVIKSSTVEALQTGGLVKETLQNREGTFIDTEGVIVTRDGDGNIIDRRDNDVPLLNAQDFWTSLNDNSVAEPYVYDASYIKLREAGLSYTFPSRLLGDGFIKGLSVGIEGRNLLLIYSEVPHIDPEATLFGSGADGFGVERASIPSTRSAGFNVKLTF</sequence>
<dbReference type="InterPro" id="IPR039426">
    <property type="entry name" value="TonB-dep_rcpt-like"/>
</dbReference>
<comment type="similarity">
    <text evidence="11">Belongs to the TonB-dependent receptor family.</text>
</comment>
<keyword evidence="9 11" id="KW-0472">Membrane</keyword>
<dbReference type="EMBL" id="SNYI01000003">
    <property type="protein sequence ID" value="TDQ28992.1"/>
    <property type="molecule type" value="Genomic_DNA"/>
</dbReference>
<evidence type="ECO:0000256" key="4">
    <source>
        <dbReference type="ARBA" id="ARBA00022496"/>
    </source>
</evidence>
<evidence type="ECO:0000256" key="5">
    <source>
        <dbReference type="ARBA" id="ARBA00022692"/>
    </source>
</evidence>
<dbReference type="Pfam" id="PF07715">
    <property type="entry name" value="Plug"/>
    <property type="match status" value="1"/>
</dbReference>
<evidence type="ECO:0000256" key="1">
    <source>
        <dbReference type="ARBA" id="ARBA00004571"/>
    </source>
</evidence>
<dbReference type="Pfam" id="PF13715">
    <property type="entry name" value="CarbopepD_reg_2"/>
    <property type="match status" value="1"/>
</dbReference>
<dbReference type="SUPFAM" id="SSF56935">
    <property type="entry name" value="Porins"/>
    <property type="match status" value="1"/>
</dbReference>
<feature type="chain" id="PRO_5020902378" evidence="12">
    <location>
        <begin position="16"/>
        <end position="1042"/>
    </location>
</feature>
<dbReference type="InterPro" id="IPR023996">
    <property type="entry name" value="TonB-dep_OMP_SusC/RagA"/>
</dbReference>
<keyword evidence="7" id="KW-0408">Iron</keyword>
<gene>
    <name evidence="14" type="ORF">CLV82_2441</name>
</gene>
<evidence type="ECO:0000313" key="15">
    <source>
        <dbReference type="Proteomes" id="UP000295468"/>
    </source>
</evidence>
<dbReference type="Gene3D" id="2.40.170.20">
    <property type="entry name" value="TonB-dependent receptor, beta-barrel domain"/>
    <property type="match status" value="1"/>
</dbReference>
<keyword evidence="15" id="KW-1185">Reference proteome</keyword>
<name>A0A4R6TJP9_9FLAO</name>
<accession>A0A4R6TJP9</accession>
<evidence type="ECO:0000256" key="2">
    <source>
        <dbReference type="ARBA" id="ARBA00022448"/>
    </source>
</evidence>
<comment type="subcellular location">
    <subcellularLocation>
        <location evidence="1 11">Cell outer membrane</location>
        <topology evidence="1 11">Multi-pass membrane protein</topology>
    </subcellularLocation>
</comment>
<organism evidence="14 15">
    <name type="scientific">Zeaxanthinibacter enoshimensis</name>
    <dbReference type="NCBI Taxonomy" id="392009"/>
    <lineage>
        <taxon>Bacteria</taxon>
        <taxon>Pseudomonadati</taxon>
        <taxon>Bacteroidota</taxon>
        <taxon>Flavobacteriia</taxon>
        <taxon>Flavobacteriales</taxon>
        <taxon>Flavobacteriaceae</taxon>
        <taxon>Zeaxanthinibacter</taxon>
    </lineage>
</organism>
<feature type="domain" description="TonB-dependent receptor plug" evidence="13">
    <location>
        <begin position="114"/>
        <end position="234"/>
    </location>
</feature>
<dbReference type="SUPFAM" id="SSF49464">
    <property type="entry name" value="Carboxypeptidase regulatory domain-like"/>
    <property type="match status" value="1"/>
</dbReference>
<evidence type="ECO:0000259" key="13">
    <source>
        <dbReference type="Pfam" id="PF07715"/>
    </source>
</evidence>
<comment type="caution">
    <text evidence="14">The sequence shown here is derived from an EMBL/GenBank/DDBJ whole genome shotgun (WGS) entry which is preliminary data.</text>
</comment>